<evidence type="ECO:0000313" key="2">
    <source>
        <dbReference type="Proteomes" id="UP000807353"/>
    </source>
</evidence>
<name>A0A9P5YBX6_9AGAR</name>
<sequence length="330" mass="38234">MYLPPELVREIFKCVFDLDNLDSSETTPTEELGVPRKQKWCLIQPLTLTCKAYRALSLEFWFHTFFLQLPADIPLAHIMFPDLKKKWTRYIHCVQTDSKYTSIWNLQGFGCLSTIRLDWLSPRMMPHHGSDDPADRLPFTNVPSSVNELDIRGLPWPSPLVFHNIGGILPELKVLKMRQPKIWCGLCHTCSVVRFRSPGPKIIVYEGGLGLPMHYARVFRTLQHLHTVYITIADFGSGSTIVSAEADKNQHFWTGECDRCMYVMYEDAGFRDRWVARKRGIILEGHEKETVYIRPAALKRVEWRFWAARDEEEVDFLESADENSEAEDVV</sequence>
<evidence type="ECO:0008006" key="3">
    <source>
        <dbReference type="Google" id="ProtNLM"/>
    </source>
</evidence>
<protein>
    <recommendedName>
        <fullName evidence="3">F-box domain-containing protein</fullName>
    </recommendedName>
</protein>
<dbReference type="Proteomes" id="UP000807353">
    <property type="component" value="Unassembled WGS sequence"/>
</dbReference>
<keyword evidence="2" id="KW-1185">Reference proteome</keyword>
<gene>
    <name evidence="1" type="ORF">BDZ94DRAFT_1158922</name>
</gene>
<reference evidence="1" key="1">
    <citation type="submission" date="2020-11" db="EMBL/GenBank/DDBJ databases">
        <authorList>
            <consortium name="DOE Joint Genome Institute"/>
            <person name="Ahrendt S."/>
            <person name="Riley R."/>
            <person name="Andreopoulos W."/>
            <person name="Labutti K."/>
            <person name="Pangilinan J."/>
            <person name="Ruiz-Duenas F.J."/>
            <person name="Barrasa J.M."/>
            <person name="Sanchez-Garcia M."/>
            <person name="Camarero S."/>
            <person name="Miyauchi S."/>
            <person name="Serrano A."/>
            <person name="Linde D."/>
            <person name="Babiker R."/>
            <person name="Drula E."/>
            <person name="Ayuso-Fernandez I."/>
            <person name="Pacheco R."/>
            <person name="Padilla G."/>
            <person name="Ferreira P."/>
            <person name="Barriuso J."/>
            <person name="Kellner H."/>
            <person name="Castanera R."/>
            <person name="Alfaro M."/>
            <person name="Ramirez L."/>
            <person name="Pisabarro A.G."/>
            <person name="Kuo A."/>
            <person name="Tritt A."/>
            <person name="Lipzen A."/>
            <person name="He G."/>
            <person name="Yan M."/>
            <person name="Ng V."/>
            <person name="Cullen D."/>
            <person name="Martin F."/>
            <person name="Rosso M.-N."/>
            <person name="Henrissat B."/>
            <person name="Hibbett D."/>
            <person name="Martinez A.T."/>
            <person name="Grigoriev I.V."/>
        </authorList>
    </citation>
    <scope>NUCLEOTIDE SEQUENCE</scope>
    <source>
        <strain evidence="1">CBS 247.69</strain>
    </source>
</reference>
<dbReference type="OrthoDB" id="3167300at2759"/>
<organism evidence="1 2">
    <name type="scientific">Collybia nuda</name>
    <dbReference type="NCBI Taxonomy" id="64659"/>
    <lineage>
        <taxon>Eukaryota</taxon>
        <taxon>Fungi</taxon>
        <taxon>Dikarya</taxon>
        <taxon>Basidiomycota</taxon>
        <taxon>Agaricomycotina</taxon>
        <taxon>Agaricomycetes</taxon>
        <taxon>Agaricomycetidae</taxon>
        <taxon>Agaricales</taxon>
        <taxon>Tricholomatineae</taxon>
        <taxon>Clitocybaceae</taxon>
        <taxon>Collybia</taxon>
    </lineage>
</organism>
<comment type="caution">
    <text evidence="1">The sequence shown here is derived from an EMBL/GenBank/DDBJ whole genome shotgun (WGS) entry which is preliminary data.</text>
</comment>
<evidence type="ECO:0000313" key="1">
    <source>
        <dbReference type="EMBL" id="KAF9465942.1"/>
    </source>
</evidence>
<proteinExistence type="predicted"/>
<dbReference type="EMBL" id="MU150244">
    <property type="protein sequence ID" value="KAF9465942.1"/>
    <property type="molecule type" value="Genomic_DNA"/>
</dbReference>
<dbReference type="AlphaFoldDB" id="A0A9P5YBX6"/>
<accession>A0A9P5YBX6</accession>